<organism evidence="1 2">
    <name type="scientific">Salinicola rhizosphaerae</name>
    <dbReference type="NCBI Taxonomy" id="1443141"/>
    <lineage>
        <taxon>Bacteria</taxon>
        <taxon>Pseudomonadati</taxon>
        <taxon>Pseudomonadota</taxon>
        <taxon>Gammaproteobacteria</taxon>
        <taxon>Oceanospirillales</taxon>
        <taxon>Halomonadaceae</taxon>
        <taxon>Salinicola</taxon>
    </lineage>
</organism>
<evidence type="ECO:0000313" key="2">
    <source>
        <dbReference type="Proteomes" id="UP000646745"/>
    </source>
</evidence>
<accession>A0ABQ3DRY9</accession>
<keyword evidence="2" id="KW-1185">Reference proteome</keyword>
<proteinExistence type="predicted"/>
<evidence type="ECO:0000313" key="1">
    <source>
        <dbReference type="EMBL" id="GHB12635.1"/>
    </source>
</evidence>
<dbReference type="EMBL" id="BMZI01000002">
    <property type="protein sequence ID" value="GHB12635.1"/>
    <property type="molecule type" value="Genomic_DNA"/>
</dbReference>
<dbReference type="Pfam" id="PF04134">
    <property type="entry name" value="DCC1-like"/>
    <property type="match status" value="1"/>
</dbReference>
<gene>
    <name evidence="1" type="ORF">GCM10009038_08210</name>
</gene>
<sequence>MSNESGAREPVGEGFGDGLLLFDAGCPFCRRSVWWLLDRERTDSRLRISALGGPLSERLGAHFGIDFATSDSIWLIANGELACNSSALWRLATRLRLPWRLLGGLRWIPRAWRDGAYRFVGNRRGRLAFLGAGRLEDHPRWLDRLPATLCRRLGLSQAFADR</sequence>
<name>A0ABQ3DRY9_9GAMM</name>
<comment type="caution">
    <text evidence="1">The sequence shown here is derived from an EMBL/GenBank/DDBJ whole genome shotgun (WGS) entry which is preliminary data.</text>
</comment>
<dbReference type="Proteomes" id="UP000646745">
    <property type="component" value="Unassembled WGS sequence"/>
</dbReference>
<evidence type="ECO:0008006" key="3">
    <source>
        <dbReference type="Google" id="ProtNLM"/>
    </source>
</evidence>
<dbReference type="InterPro" id="IPR007263">
    <property type="entry name" value="DCC1-like"/>
</dbReference>
<reference evidence="2" key="1">
    <citation type="journal article" date="2019" name="Int. J. Syst. Evol. Microbiol.">
        <title>The Global Catalogue of Microorganisms (GCM) 10K type strain sequencing project: providing services to taxonomists for standard genome sequencing and annotation.</title>
        <authorList>
            <consortium name="The Broad Institute Genomics Platform"/>
            <consortium name="The Broad Institute Genome Sequencing Center for Infectious Disease"/>
            <person name="Wu L."/>
            <person name="Ma J."/>
        </authorList>
    </citation>
    <scope>NUCLEOTIDE SEQUENCE [LARGE SCALE GENOMIC DNA]</scope>
    <source>
        <strain evidence="2">KCTC 32998</strain>
    </source>
</reference>
<protein>
    <recommendedName>
        <fullName evidence="3">DUF393 domain-containing protein</fullName>
    </recommendedName>
</protein>
<dbReference type="RefSeq" id="WP_189443337.1">
    <property type="nucleotide sequence ID" value="NZ_BMZI01000002.1"/>
</dbReference>